<evidence type="ECO:0000313" key="1">
    <source>
        <dbReference type="EMBL" id="HJC63937.1"/>
    </source>
</evidence>
<reference evidence="1" key="2">
    <citation type="submission" date="2021-04" db="EMBL/GenBank/DDBJ databases">
        <authorList>
            <person name="Gilroy R."/>
        </authorList>
    </citation>
    <scope>NUCLEOTIDE SEQUENCE</scope>
    <source>
        <strain evidence="1">ChiBcec2-3848</strain>
    </source>
</reference>
<evidence type="ECO:0000313" key="2">
    <source>
        <dbReference type="Proteomes" id="UP000823886"/>
    </source>
</evidence>
<reference evidence="1" key="1">
    <citation type="journal article" date="2021" name="PeerJ">
        <title>Extensive microbial diversity within the chicken gut microbiome revealed by metagenomics and culture.</title>
        <authorList>
            <person name="Gilroy R."/>
            <person name="Ravi A."/>
            <person name="Getino M."/>
            <person name="Pursley I."/>
            <person name="Horton D.L."/>
            <person name="Alikhan N.F."/>
            <person name="Baker D."/>
            <person name="Gharbi K."/>
            <person name="Hall N."/>
            <person name="Watson M."/>
            <person name="Adriaenssens E.M."/>
            <person name="Foster-Nyarko E."/>
            <person name="Jarju S."/>
            <person name="Secka A."/>
            <person name="Antonio M."/>
            <person name="Oren A."/>
            <person name="Chaudhuri R.R."/>
            <person name="La Ragione R."/>
            <person name="Hildebrand F."/>
            <person name="Pallen M.J."/>
        </authorList>
    </citation>
    <scope>NUCLEOTIDE SEQUENCE</scope>
    <source>
        <strain evidence="1">ChiBcec2-3848</strain>
    </source>
</reference>
<proteinExistence type="predicted"/>
<comment type="caution">
    <text evidence="1">The sequence shown here is derived from an EMBL/GenBank/DDBJ whole genome shotgun (WGS) entry which is preliminary data.</text>
</comment>
<organism evidence="1 2">
    <name type="scientific">Candidatus Blautia merdavium</name>
    <dbReference type="NCBI Taxonomy" id="2838494"/>
    <lineage>
        <taxon>Bacteria</taxon>
        <taxon>Bacillati</taxon>
        <taxon>Bacillota</taxon>
        <taxon>Clostridia</taxon>
        <taxon>Lachnospirales</taxon>
        <taxon>Lachnospiraceae</taxon>
        <taxon>Blautia</taxon>
    </lineage>
</organism>
<sequence>MLDYEMLARMGKDAGFTHVAPLDCSTIRLLPEVRQMCQSNTCHMYGKNWSCPPGCGSLEECEARIRRYRHGILVQTVGELEDSMDGEGMMEAEAAHKQHFLQLEKTLRELYPAMLPIGTGSCTRCETCTYPDSPCRFPDKNFASMEAYGMLVTQICQDNHLTYYYGPCTIAYTSCFLLDESVK</sequence>
<dbReference type="EMBL" id="DWVZ01000137">
    <property type="protein sequence ID" value="HJC63937.1"/>
    <property type="molecule type" value="Genomic_DNA"/>
</dbReference>
<protein>
    <submittedName>
        <fullName evidence="1">DUF2284 domain-containing protein</fullName>
    </submittedName>
</protein>
<dbReference type="AlphaFoldDB" id="A0A9D2PMT6"/>
<name>A0A9D2PMT6_9FIRM</name>
<dbReference type="InterPro" id="IPR019271">
    <property type="entry name" value="DUF2284_metal-binding"/>
</dbReference>
<accession>A0A9D2PMT6</accession>
<dbReference type="Pfam" id="PF10050">
    <property type="entry name" value="DUF2284"/>
    <property type="match status" value="1"/>
</dbReference>
<gene>
    <name evidence="1" type="ORF">H9753_10035</name>
</gene>
<dbReference type="Proteomes" id="UP000823886">
    <property type="component" value="Unassembled WGS sequence"/>
</dbReference>